<keyword evidence="2" id="KW-0732">Signal</keyword>
<evidence type="ECO:0000256" key="2">
    <source>
        <dbReference type="SAM" id="SignalP"/>
    </source>
</evidence>
<evidence type="ECO:0000313" key="3">
    <source>
        <dbReference type="EMBL" id="KAF9335169.1"/>
    </source>
</evidence>
<organism evidence="3 4">
    <name type="scientific">Podila minutissima</name>
    <dbReference type="NCBI Taxonomy" id="64525"/>
    <lineage>
        <taxon>Eukaryota</taxon>
        <taxon>Fungi</taxon>
        <taxon>Fungi incertae sedis</taxon>
        <taxon>Mucoromycota</taxon>
        <taxon>Mortierellomycotina</taxon>
        <taxon>Mortierellomycetes</taxon>
        <taxon>Mortierellales</taxon>
        <taxon>Mortierellaceae</taxon>
        <taxon>Podila</taxon>
    </lineage>
</organism>
<sequence>MSPGTPQSRPALYVFLLVLLQAFVTSLLISHADAQACTLACTAFFTKALFCQNANHFDIPTSIPTIGLDPILDTCLCQQGVIPSMHSCAVCRDKNNITWGDATWVFIDACNRQFPNRSLYLPSSTLSLKPLVWSWGSGALNMYSVMVLLSLAVSVATALIAG</sequence>
<comment type="caution">
    <text evidence="3">The sequence shown here is derived from an EMBL/GenBank/DDBJ whole genome shotgun (WGS) entry which is preliminary data.</text>
</comment>
<reference evidence="3" key="1">
    <citation type="journal article" date="2020" name="Fungal Divers.">
        <title>Resolving the Mortierellaceae phylogeny through synthesis of multi-gene phylogenetics and phylogenomics.</title>
        <authorList>
            <person name="Vandepol N."/>
            <person name="Liber J."/>
            <person name="Desiro A."/>
            <person name="Na H."/>
            <person name="Kennedy M."/>
            <person name="Barry K."/>
            <person name="Grigoriev I.V."/>
            <person name="Miller A.N."/>
            <person name="O'Donnell K."/>
            <person name="Stajich J.E."/>
            <person name="Bonito G."/>
        </authorList>
    </citation>
    <scope>NUCLEOTIDE SEQUENCE</scope>
    <source>
        <strain evidence="3">NVP1</strain>
    </source>
</reference>
<feature type="chain" id="PRO_5040136025" evidence="2">
    <location>
        <begin position="35"/>
        <end position="162"/>
    </location>
</feature>
<name>A0A9P5STY1_9FUNG</name>
<keyword evidence="1" id="KW-0812">Transmembrane</keyword>
<keyword evidence="1" id="KW-0472">Membrane</keyword>
<evidence type="ECO:0000313" key="4">
    <source>
        <dbReference type="Proteomes" id="UP000696485"/>
    </source>
</evidence>
<dbReference type="EMBL" id="JAAAUY010000112">
    <property type="protein sequence ID" value="KAF9335169.1"/>
    <property type="molecule type" value="Genomic_DNA"/>
</dbReference>
<proteinExistence type="predicted"/>
<evidence type="ECO:0000256" key="1">
    <source>
        <dbReference type="SAM" id="Phobius"/>
    </source>
</evidence>
<accession>A0A9P5STY1</accession>
<feature type="signal peptide" evidence="2">
    <location>
        <begin position="1"/>
        <end position="34"/>
    </location>
</feature>
<dbReference type="AlphaFoldDB" id="A0A9P5STY1"/>
<keyword evidence="4" id="KW-1185">Reference proteome</keyword>
<gene>
    <name evidence="3" type="ORF">BG006_000696</name>
</gene>
<protein>
    <submittedName>
        <fullName evidence="3">Uncharacterized protein</fullName>
    </submittedName>
</protein>
<feature type="transmembrane region" description="Helical" evidence="1">
    <location>
        <begin position="140"/>
        <end position="161"/>
    </location>
</feature>
<keyword evidence="1" id="KW-1133">Transmembrane helix</keyword>
<dbReference type="Proteomes" id="UP000696485">
    <property type="component" value="Unassembled WGS sequence"/>
</dbReference>